<evidence type="ECO:0000313" key="2">
    <source>
        <dbReference type="Proteomes" id="UP000241854"/>
    </source>
</evidence>
<organism evidence="1 2">
    <name type="scientific">Campylobacter concisus</name>
    <dbReference type="NCBI Taxonomy" id="199"/>
    <lineage>
        <taxon>Bacteria</taxon>
        <taxon>Pseudomonadati</taxon>
        <taxon>Campylobacterota</taxon>
        <taxon>Epsilonproteobacteria</taxon>
        <taxon>Campylobacterales</taxon>
        <taxon>Campylobacteraceae</taxon>
        <taxon>Campylobacter</taxon>
    </lineage>
</organism>
<protein>
    <submittedName>
        <fullName evidence="1">Uncharacterized protein</fullName>
    </submittedName>
</protein>
<name>A0A2R4P1K4_9BACT</name>
<proteinExistence type="predicted"/>
<reference evidence="1 2" key="1">
    <citation type="journal article" date="2018" name="Emerg. Microbes Infect.">
        <title>Genomic analysis of oral Campylobacter concisus strains identified a potential bacterial molecular marker associated with active Crohn's disease.</title>
        <authorList>
            <person name="Liu F."/>
            <person name="Ma R."/>
            <person name="Tay C.Y.A."/>
            <person name="Octavia S."/>
            <person name="Lan R."/>
            <person name="Chung H.K.L."/>
            <person name="Riordan S.M."/>
            <person name="Grimm M.C."/>
            <person name="Leong R.W."/>
            <person name="Tanaka M.M."/>
            <person name="Connor S."/>
            <person name="Zhang L."/>
        </authorList>
    </citation>
    <scope>NUCLEOTIDE SEQUENCE [LARGE SCALE GENOMIC DNA]</scope>
    <source>
        <strain evidence="1 2">P2CDO4</strain>
    </source>
</reference>
<dbReference type="Proteomes" id="UP000241854">
    <property type="component" value="Chromosome"/>
</dbReference>
<dbReference type="EMBL" id="CP021642">
    <property type="protein sequence ID" value="AVX44582.1"/>
    <property type="molecule type" value="Genomic_DNA"/>
</dbReference>
<gene>
    <name evidence="1" type="ORF">CCS77_1521</name>
</gene>
<dbReference type="AlphaFoldDB" id="A0A2R4P1K4"/>
<sequence>MSALPNFTFLKQNIQNLLVIFSTQQIQIYIFIAIKSHLF</sequence>
<evidence type="ECO:0000313" key="1">
    <source>
        <dbReference type="EMBL" id="AVX44582.1"/>
    </source>
</evidence>
<accession>A0A2R4P1K4</accession>